<evidence type="ECO:0000313" key="2">
    <source>
        <dbReference type="Proteomes" id="UP000092631"/>
    </source>
</evidence>
<dbReference type="EMBL" id="CP015401">
    <property type="protein sequence ID" value="ANU56974.1"/>
    <property type="molecule type" value="Genomic_DNA"/>
</dbReference>
<sequence>MIVDEKYRVNIYLDTNILVDYIEGTYPLLNKSIDYLCSCPFVNLRSSHYVLFEYTEVRKYQLFMSKSSKIEYTSFKDKLYSFFCRKDKELDKDAIKARIKRTWNRNSVDYNHIKVEIINKIQEELNCLRNELNLDFDEHVLHEALVFPTNSLCLSTKISKEDCLVLVSCMHPKEDKKLEHCILLSRDDQYYRSYQNNINDVDSVFQASNLVLPQFIHTNKIKHHQNKQLNLYKNTSIDIADVWNDIICSALKSKHSDSYIGETYSYGKSGISAQCIYFDTKNLNITLQKSEGLLFISKDLKTKISIAGPFEYMNNGNNITLPHRNPQFTKYSFLPNSVAPDDLVKLRKKGNLVFYENY</sequence>
<accession>A0A1C7GXB0</accession>
<evidence type="ECO:0008006" key="3">
    <source>
        <dbReference type="Google" id="ProtNLM"/>
    </source>
</evidence>
<evidence type="ECO:0000313" key="1">
    <source>
        <dbReference type="EMBL" id="ANU56974.1"/>
    </source>
</evidence>
<dbReference type="KEGG" id="bcae:A4V03_04815"/>
<gene>
    <name evidence="1" type="ORF">A4V03_04815</name>
</gene>
<proteinExistence type="predicted"/>
<dbReference type="GeneID" id="82186452"/>
<name>A0A1C7GXB0_9BACE</name>
<dbReference type="Proteomes" id="UP000092631">
    <property type="component" value="Chromosome"/>
</dbReference>
<protein>
    <recommendedName>
        <fullName evidence="3">PIN domain-containing protein</fullName>
    </recommendedName>
</protein>
<reference evidence="2" key="1">
    <citation type="submission" date="2016-04" db="EMBL/GenBank/DDBJ databases">
        <title>Complete Genome Sequences of Twelve Strains of a Stable Defined Moderately Diverse Mouse Microbiota 2 (sDMDMm2).</title>
        <authorList>
            <person name="Uchimura Y."/>
            <person name="Wyss M."/>
            <person name="Brugiroux S."/>
            <person name="Limenitakis J.P."/>
            <person name="Stecher B."/>
            <person name="McCoy K.D."/>
            <person name="Macpherson A.J."/>
        </authorList>
    </citation>
    <scope>NUCLEOTIDE SEQUENCE [LARGE SCALE GENOMIC DNA]</scope>
    <source>
        <strain evidence="2">I48</strain>
    </source>
</reference>
<keyword evidence="2" id="KW-1185">Reference proteome</keyword>
<organism evidence="1 2">
    <name type="scientific">Bacteroides caecimuris</name>
    <dbReference type="NCBI Taxonomy" id="1796613"/>
    <lineage>
        <taxon>Bacteria</taxon>
        <taxon>Pseudomonadati</taxon>
        <taxon>Bacteroidota</taxon>
        <taxon>Bacteroidia</taxon>
        <taxon>Bacteroidales</taxon>
        <taxon>Bacteroidaceae</taxon>
        <taxon>Bacteroides</taxon>
    </lineage>
</organism>
<dbReference type="RefSeq" id="WP_065538158.1">
    <property type="nucleotide sequence ID" value="NZ_CAPDLJ010000028.1"/>
</dbReference>
<dbReference type="AlphaFoldDB" id="A0A1C7GXB0"/>
<dbReference type="OrthoDB" id="1435143at2"/>